<dbReference type="PANTHER" id="PTHR48085:SF5">
    <property type="entry name" value="CADMIUM_ZINC-TRANSPORTING ATPASE HMA4-RELATED"/>
    <property type="match status" value="1"/>
</dbReference>
<keyword evidence="9" id="KW-0479">Metal-binding</keyword>
<comment type="catalytic activity">
    <reaction evidence="8">
        <text>Cd(2+)(in) + ATP + H2O = Cd(2+)(out) + ADP + phosphate + H(+)</text>
        <dbReference type="Rhea" id="RHEA:12132"/>
        <dbReference type="ChEBI" id="CHEBI:15377"/>
        <dbReference type="ChEBI" id="CHEBI:15378"/>
        <dbReference type="ChEBI" id="CHEBI:30616"/>
        <dbReference type="ChEBI" id="CHEBI:43474"/>
        <dbReference type="ChEBI" id="CHEBI:48775"/>
        <dbReference type="ChEBI" id="CHEBI:456216"/>
        <dbReference type="EC" id="7.2.2.21"/>
    </reaction>
</comment>
<keyword evidence="9" id="KW-0547">Nucleotide-binding</keyword>
<evidence type="ECO:0000256" key="5">
    <source>
        <dbReference type="ARBA" id="ARBA00022989"/>
    </source>
</evidence>
<dbReference type="GO" id="GO:0005886">
    <property type="term" value="C:plasma membrane"/>
    <property type="evidence" value="ECO:0007669"/>
    <property type="project" value="UniProtKB-SubCell"/>
</dbReference>
<dbReference type="InterPro" id="IPR023298">
    <property type="entry name" value="ATPase_P-typ_TM_dom_sf"/>
</dbReference>
<evidence type="ECO:0000313" key="12">
    <source>
        <dbReference type="Proteomes" id="UP000824002"/>
    </source>
</evidence>
<dbReference type="SUPFAM" id="SSF81665">
    <property type="entry name" value="Calcium ATPase, transmembrane domain M"/>
    <property type="match status" value="1"/>
</dbReference>
<keyword evidence="9" id="KW-1003">Cell membrane</keyword>
<feature type="transmembrane region" description="Helical" evidence="9">
    <location>
        <begin position="282"/>
        <end position="301"/>
    </location>
</feature>
<dbReference type="Pfam" id="PF00702">
    <property type="entry name" value="Hydrolase"/>
    <property type="match status" value="1"/>
</dbReference>
<dbReference type="InterPro" id="IPR059000">
    <property type="entry name" value="ATPase_P-type_domA"/>
</dbReference>
<dbReference type="SUPFAM" id="SSF56784">
    <property type="entry name" value="HAD-like"/>
    <property type="match status" value="1"/>
</dbReference>
<evidence type="ECO:0000256" key="7">
    <source>
        <dbReference type="ARBA" id="ARBA00039103"/>
    </source>
</evidence>
<evidence type="ECO:0000259" key="10">
    <source>
        <dbReference type="Pfam" id="PF00122"/>
    </source>
</evidence>
<dbReference type="Gene3D" id="2.70.150.10">
    <property type="entry name" value="Calcium-transporting ATPase, cytoplasmic transduction domain A"/>
    <property type="match status" value="1"/>
</dbReference>
<protein>
    <recommendedName>
        <fullName evidence="7">Cd(2+)-exporting ATPase</fullName>
        <ecNumber evidence="7">7.2.2.21</ecNumber>
    </recommendedName>
</protein>
<dbReference type="InterPro" id="IPR051014">
    <property type="entry name" value="Cation_Transport_ATPase_IB"/>
</dbReference>
<keyword evidence="9" id="KW-0067">ATP-binding</keyword>
<evidence type="ECO:0000256" key="1">
    <source>
        <dbReference type="ARBA" id="ARBA00004141"/>
    </source>
</evidence>
<feature type="domain" description="P-type ATPase A" evidence="10">
    <location>
        <begin position="164"/>
        <end position="263"/>
    </location>
</feature>
<dbReference type="NCBIfam" id="TIGR01525">
    <property type="entry name" value="ATPase-IB_hvy"/>
    <property type="match status" value="1"/>
</dbReference>
<comment type="subcellular location">
    <subcellularLocation>
        <location evidence="9">Cell membrane</location>
    </subcellularLocation>
    <subcellularLocation>
        <location evidence="1">Membrane</location>
        <topology evidence="1">Multi-pass membrane protein</topology>
    </subcellularLocation>
</comment>
<proteinExistence type="inferred from homology"/>
<evidence type="ECO:0000256" key="4">
    <source>
        <dbReference type="ARBA" id="ARBA00022692"/>
    </source>
</evidence>
<dbReference type="InterPro" id="IPR036412">
    <property type="entry name" value="HAD-like_sf"/>
</dbReference>
<dbReference type="EC" id="7.2.2.21" evidence="7"/>
<evidence type="ECO:0000313" key="11">
    <source>
        <dbReference type="EMBL" id="HIS77445.1"/>
    </source>
</evidence>
<feature type="transmembrane region" description="Helical" evidence="9">
    <location>
        <begin position="607"/>
        <end position="626"/>
    </location>
</feature>
<sequence>MDKNKNACSCGHCGHNHEEHHHDHSHDHDHSHGHQHSHEHACSCGACSTERKSLGWKELVPIIGAVVLTGLSLLIPDGIWRTLVLIAATLWVGWEMILEGLKGFKRFSLDEMTLMTIAVVAAFAIGEGFEGAMVTILFHIGELIENRAVQKGRQRIDALLSIVPENANLCLADGSVETRPAASIKVNETILIRAGERVPLDCAVLEGNSEADTSAVTGESQPVAVEPGSSLLSGMINLSGVLKCRVERDFSNSTASKIAQMVEEATEKKGKTEKFITRFAKVYTPVVVALALLLAVVPSLVTGNWTEWVHRALIFLVASCPCALVISVPLAFYSIIGASSRYGALIKGSQHIETLAAVRQVVFDKTGTLTTGKLSVTEILPVGGVSQEDVLNLAAACESASVHPIAQAVRQKAGNAPQPDSAEDIPGKGVKAVIQGKTYLCGSIKLLAEHGFSTENLPEAALYLADESQVLGAIRTGDTIRPEAEEAIQRLHGMGISRTVMLTGDREAAANRVRQQLGLTEARAELLPQDKVSAMEDIRKTGVSAFVGDGINDGPVLAAADAGFAMGMGSDLAAQAADVVLMNDKLTALPQTLAVCRKGMRVIRQNITGILVIKAAVLILGALGYAPMWAAVFADVGVTLLAVLSTMRIVITGPANRRL</sequence>
<dbReference type="GO" id="GO:0046872">
    <property type="term" value="F:metal ion binding"/>
    <property type="evidence" value="ECO:0007669"/>
    <property type="project" value="UniProtKB-KW"/>
</dbReference>
<dbReference type="PANTHER" id="PTHR48085">
    <property type="entry name" value="CADMIUM/ZINC-TRANSPORTING ATPASE HMA2-RELATED"/>
    <property type="match status" value="1"/>
</dbReference>
<reference evidence="11" key="1">
    <citation type="submission" date="2020-10" db="EMBL/GenBank/DDBJ databases">
        <authorList>
            <person name="Gilroy R."/>
        </authorList>
    </citation>
    <scope>NUCLEOTIDE SEQUENCE</scope>
    <source>
        <strain evidence="11">CHK199-13235</strain>
    </source>
</reference>
<evidence type="ECO:0000256" key="6">
    <source>
        <dbReference type="ARBA" id="ARBA00023136"/>
    </source>
</evidence>
<evidence type="ECO:0000256" key="3">
    <source>
        <dbReference type="ARBA" id="ARBA00022539"/>
    </source>
</evidence>
<organism evidence="11 12">
    <name type="scientific">Candidatus Merdivicinus excrementipullorum</name>
    <dbReference type="NCBI Taxonomy" id="2840867"/>
    <lineage>
        <taxon>Bacteria</taxon>
        <taxon>Bacillati</taxon>
        <taxon>Bacillota</taxon>
        <taxon>Clostridia</taxon>
        <taxon>Eubacteriales</taxon>
        <taxon>Oscillospiraceae</taxon>
        <taxon>Oscillospiraceae incertae sedis</taxon>
        <taxon>Candidatus Merdivicinus</taxon>
    </lineage>
</organism>
<dbReference type="InterPro" id="IPR027256">
    <property type="entry name" value="P-typ_ATPase_IB"/>
</dbReference>
<feature type="transmembrane region" description="Helical" evidence="9">
    <location>
        <begin position="632"/>
        <end position="651"/>
    </location>
</feature>
<keyword evidence="4 9" id="KW-0812">Transmembrane</keyword>
<dbReference type="NCBIfam" id="TIGR01512">
    <property type="entry name" value="ATPase-IB2_Cd"/>
    <property type="match status" value="1"/>
</dbReference>
<dbReference type="GO" id="GO:0016887">
    <property type="term" value="F:ATP hydrolysis activity"/>
    <property type="evidence" value="ECO:0007669"/>
    <property type="project" value="InterPro"/>
</dbReference>
<gene>
    <name evidence="11" type="primary">cadA</name>
    <name evidence="11" type="ORF">IAB51_11665</name>
</gene>
<dbReference type="InterPro" id="IPR023299">
    <property type="entry name" value="ATPase_P-typ_cyto_dom_N"/>
</dbReference>
<evidence type="ECO:0000256" key="2">
    <source>
        <dbReference type="ARBA" id="ARBA00006024"/>
    </source>
</evidence>
<feature type="transmembrane region" description="Helical" evidence="9">
    <location>
        <begin position="112"/>
        <end position="138"/>
    </location>
</feature>
<feature type="transmembrane region" description="Helical" evidence="9">
    <location>
        <begin position="59"/>
        <end position="92"/>
    </location>
</feature>
<keyword evidence="6 9" id="KW-0472">Membrane</keyword>
<dbReference type="GO" id="GO:0005524">
    <property type="term" value="F:ATP binding"/>
    <property type="evidence" value="ECO:0007669"/>
    <property type="project" value="UniProtKB-UniRule"/>
</dbReference>
<dbReference type="PRINTS" id="PR00119">
    <property type="entry name" value="CATATPASE"/>
</dbReference>
<dbReference type="Gene3D" id="3.40.1110.10">
    <property type="entry name" value="Calcium-transporting ATPase, cytoplasmic domain N"/>
    <property type="match status" value="1"/>
</dbReference>
<dbReference type="Proteomes" id="UP000824002">
    <property type="component" value="Unassembled WGS sequence"/>
</dbReference>
<name>A0A9D1FQB0_9FIRM</name>
<dbReference type="InterPro" id="IPR008250">
    <property type="entry name" value="ATPase_P-typ_transduc_dom_A_sf"/>
</dbReference>
<comment type="similarity">
    <text evidence="2 9">Belongs to the cation transport ATPase (P-type) (TC 3.A.3) family. Type IB subfamily.</text>
</comment>
<dbReference type="NCBIfam" id="TIGR01494">
    <property type="entry name" value="ATPase_P-type"/>
    <property type="match status" value="1"/>
</dbReference>
<evidence type="ECO:0000256" key="8">
    <source>
        <dbReference type="ARBA" id="ARBA00049338"/>
    </source>
</evidence>
<dbReference type="GO" id="GO:0008551">
    <property type="term" value="F:P-type cadmium transporter activity"/>
    <property type="evidence" value="ECO:0007669"/>
    <property type="project" value="UniProtKB-EC"/>
</dbReference>
<reference evidence="11" key="2">
    <citation type="journal article" date="2021" name="PeerJ">
        <title>Extensive microbial diversity within the chicken gut microbiome revealed by metagenomics and culture.</title>
        <authorList>
            <person name="Gilroy R."/>
            <person name="Ravi A."/>
            <person name="Getino M."/>
            <person name="Pursley I."/>
            <person name="Horton D.L."/>
            <person name="Alikhan N.F."/>
            <person name="Baker D."/>
            <person name="Gharbi K."/>
            <person name="Hall N."/>
            <person name="Watson M."/>
            <person name="Adriaenssens E.M."/>
            <person name="Foster-Nyarko E."/>
            <person name="Jarju S."/>
            <person name="Secka A."/>
            <person name="Antonio M."/>
            <person name="Oren A."/>
            <person name="Chaudhuri R.R."/>
            <person name="La Ragione R."/>
            <person name="Hildebrand F."/>
            <person name="Pallen M.J."/>
        </authorList>
    </citation>
    <scope>NUCLEOTIDE SEQUENCE</scope>
    <source>
        <strain evidence="11">CHK199-13235</strain>
    </source>
</reference>
<dbReference type="InterPro" id="IPR001757">
    <property type="entry name" value="P_typ_ATPase"/>
</dbReference>
<dbReference type="InterPro" id="IPR023214">
    <property type="entry name" value="HAD_sf"/>
</dbReference>
<dbReference type="InterPro" id="IPR018303">
    <property type="entry name" value="ATPase_P-typ_P_site"/>
</dbReference>
<feature type="transmembrane region" description="Helical" evidence="9">
    <location>
        <begin position="313"/>
        <end position="336"/>
    </location>
</feature>
<dbReference type="PROSITE" id="PS00154">
    <property type="entry name" value="ATPASE_E1_E2"/>
    <property type="match status" value="1"/>
</dbReference>
<keyword evidence="3" id="KW-0104">Cadmium</keyword>
<accession>A0A9D1FQB0</accession>
<dbReference type="EMBL" id="DVJP01000076">
    <property type="protein sequence ID" value="HIS77445.1"/>
    <property type="molecule type" value="Genomic_DNA"/>
</dbReference>
<dbReference type="SUPFAM" id="SSF81653">
    <property type="entry name" value="Calcium ATPase, transduction domain A"/>
    <property type="match status" value="1"/>
</dbReference>
<dbReference type="Gene3D" id="3.40.50.1000">
    <property type="entry name" value="HAD superfamily/HAD-like"/>
    <property type="match status" value="1"/>
</dbReference>
<evidence type="ECO:0000256" key="9">
    <source>
        <dbReference type="RuleBase" id="RU362081"/>
    </source>
</evidence>
<dbReference type="AlphaFoldDB" id="A0A9D1FQB0"/>
<keyword evidence="5 9" id="KW-1133">Transmembrane helix</keyword>
<comment type="caution">
    <text evidence="11">The sequence shown here is derived from an EMBL/GenBank/DDBJ whole genome shotgun (WGS) entry which is preliminary data.</text>
</comment>
<dbReference type="Pfam" id="PF00122">
    <property type="entry name" value="E1-E2_ATPase"/>
    <property type="match status" value="1"/>
</dbReference>